<accession>A0A7K1SUD3</accession>
<evidence type="ECO:0000313" key="7">
    <source>
        <dbReference type="EMBL" id="MVN20935.1"/>
    </source>
</evidence>
<dbReference type="InterPro" id="IPR013249">
    <property type="entry name" value="RNA_pol_sigma70_r4_t2"/>
</dbReference>
<name>A0A7K1SUD3_9SPHI</name>
<evidence type="ECO:0000256" key="3">
    <source>
        <dbReference type="ARBA" id="ARBA00023082"/>
    </source>
</evidence>
<evidence type="ECO:0000256" key="1">
    <source>
        <dbReference type="ARBA" id="ARBA00010641"/>
    </source>
</evidence>
<evidence type="ECO:0000259" key="6">
    <source>
        <dbReference type="Pfam" id="PF08281"/>
    </source>
</evidence>
<evidence type="ECO:0000313" key="8">
    <source>
        <dbReference type="Proteomes" id="UP000462014"/>
    </source>
</evidence>
<dbReference type="PANTHER" id="PTHR43133:SF60">
    <property type="entry name" value="RNA POLYMERASE SIGMA FACTOR SIGV"/>
    <property type="match status" value="1"/>
</dbReference>
<keyword evidence="4" id="KW-0804">Transcription</keyword>
<dbReference type="EMBL" id="WPIK01000004">
    <property type="protein sequence ID" value="MVN20935.1"/>
    <property type="molecule type" value="Genomic_DNA"/>
</dbReference>
<dbReference type="AlphaFoldDB" id="A0A7K1SUD3"/>
<keyword evidence="3" id="KW-0731">Sigma factor</keyword>
<keyword evidence="2" id="KW-0805">Transcription regulation</keyword>
<dbReference type="Pfam" id="PF04542">
    <property type="entry name" value="Sigma70_r2"/>
    <property type="match status" value="1"/>
</dbReference>
<gene>
    <name evidence="7" type="ORF">GO621_05220</name>
</gene>
<dbReference type="InterPro" id="IPR036388">
    <property type="entry name" value="WH-like_DNA-bd_sf"/>
</dbReference>
<feature type="domain" description="RNA polymerase sigma factor 70 region 4 type 2" evidence="6">
    <location>
        <begin position="134"/>
        <end position="185"/>
    </location>
</feature>
<dbReference type="NCBIfam" id="TIGR02937">
    <property type="entry name" value="sigma70-ECF"/>
    <property type="match status" value="1"/>
</dbReference>
<dbReference type="CDD" id="cd06171">
    <property type="entry name" value="Sigma70_r4"/>
    <property type="match status" value="1"/>
</dbReference>
<evidence type="ECO:0000256" key="4">
    <source>
        <dbReference type="ARBA" id="ARBA00023163"/>
    </source>
</evidence>
<dbReference type="InterPro" id="IPR039425">
    <property type="entry name" value="RNA_pol_sigma-70-like"/>
</dbReference>
<dbReference type="Gene3D" id="1.10.1740.10">
    <property type="match status" value="1"/>
</dbReference>
<organism evidence="7 8">
    <name type="scientific">Mucilaginibacter arboris</name>
    <dbReference type="NCBI Taxonomy" id="2682090"/>
    <lineage>
        <taxon>Bacteria</taxon>
        <taxon>Pseudomonadati</taxon>
        <taxon>Bacteroidota</taxon>
        <taxon>Sphingobacteriia</taxon>
        <taxon>Sphingobacteriales</taxon>
        <taxon>Sphingobacteriaceae</taxon>
        <taxon>Mucilaginibacter</taxon>
    </lineage>
</organism>
<evidence type="ECO:0000256" key="2">
    <source>
        <dbReference type="ARBA" id="ARBA00023015"/>
    </source>
</evidence>
<comment type="similarity">
    <text evidence="1">Belongs to the sigma-70 factor family. ECF subfamily.</text>
</comment>
<dbReference type="GO" id="GO:0003677">
    <property type="term" value="F:DNA binding"/>
    <property type="evidence" value="ECO:0007669"/>
    <property type="project" value="InterPro"/>
</dbReference>
<feature type="domain" description="RNA polymerase sigma-70 region 2" evidence="5">
    <location>
        <begin position="28"/>
        <end position="95"/>
    </location>
</feature>
<protein>
    <submittedName>
        <fullName evidence="7">Sigma-70 family RNA polymerase sigma factor</fullName>
    </submittedName>
</protein>
<proteinExistence type="inferred from homology"/>
<dbReference type="InterPro" id="IPR007627">
    <property type="entry name" value="RNA_pol_sigma70_r2"/>
</dbReference>
<keyword evidence="8" id="KW-1185">Reference proteome</keyword>
<dbReference type="InterPro" id="IPR013325">
    <property type="entry name" value="RNA_pol_sigma_r2"/>
</dbReference>
<dbReference type="GO" id="GO:0006352">
    <property type="term" value="P:DNA-templated transcription initiation"/>
    <property type="evidence" value="ECO:0007669"/>
    <property type="project" value="InterPro"/>
</dbReference>
<dbReference type="GO" id="GO:0016987">
    <property type="term" value="F:sigma factor activity"/>
    <property type="evidence" value="ECO:0007669"/>
    <property type="project" value="UniProtKB-KW"/>
</dbReference>
<sequence>MSRSINQVSEKQILDKIKSNPLHFSGIFDLYYKPVFGYIFRRIGSFDDTADIAADTFLKAFIHIHQFSYRGISIKVWLYRIATNEVNLYYRNQQKHTSLFERNTFENLLQFNNYFEEDKKILDNELLRHNQFLAILEHLKKLPIKYQEVIALRYFEGKDNKEIAEILGIKEGTLKSLLSRGVEKLRIKCNQI</sequence>
<dbReference type="InterPro" id="IPR014284">
    <property type="entry name" value="RNA_pol_sigma-70_dom"/>
</dbReference>
<reference evidence="7 8" key="1">
    <citation type="submission" date="2019-12" db="EMBL/GenBank/DDBJ databases">
        <title>Mucilaginibacter sp. HMF7410 genome sequencing and assembly.</title>
        <authorList>
            <person name="Kang H."/>
            <person name="Cha I."/>
            <person name="Kim H."/>
            <person name="Joh K."/>
        </authorList>
    </citation>
    <scope>NUCLEOTIDE SEQUENCE [LARGE SCALE GENOMIC DNA]</scope>
    <source>
        <strain evidence="7 8">HMF7410</strain>
    </source>
</reference>
<dbReference type="SUPFAM" id="SSF88946">
    <property type="entry name" value="Sigma2 domain of RNA polymerase sigma factors"/>
    <property type="match status" value="1"/>
</dbReference>
<dbReference type="Proteomes" id="UP000462014">
    <property type="component" value="Unassembled WGS sequence"/>
</dbReference>
<dbReference type="InterPro" id="IPR013324">
    <property type="entry name" value="RNA_pol_sigma_r3/r4-like"/>
</dbReference>
<dbReference type="PANTHER" id="PTHR43133">
    <property type="entry name" value="RNA POLYMERASE ECF-TYPE SIGMA FACTO"/>
    <property type="match status" value="1"/>
</dbReference>
<dbReference type="Gene3D" id="1.10.10.10">
    <property type="entry name" value="Winged helix-like DNA-binding domain superfamily/Winged helix DNA-binding domain"/>
    <property type="match status" value="1"/>
</dbReference>
<dbReference type="SUPFAM" id="SSF88659">
    <property type="entry name" value="Sigma3 and sigma4 domains of RNA polymerase sigma factors"/>
    <property type="match status" value="1"/>
</dbReference>
<comment type="caution">
    <text evidence="7">The sequence shown here is derived from an EMBL/GenBank/DDBJ whole genome shotgun (WGS) entry which is preliminary data.</text>
</comment>
<dbReference type="Pfam" id="PF08281">
    <property type="entry name" value="Sigma70_r4_2"/>
    <property type="match status" value="1"/>
</dbReference>
<evidence type="ECO:0000259" key="5">
    <source>
        <dbReference type="Pfam" id="PF04542"/>
    </source>
</evidence>